<organism evidence="1">
    <name type="scientific">Lygus hesperus</name>
    <name type="common">Western plant bug</name>
    <dbReference type="NCBI Taxonomy" id="30085"/>
    <lineage>
        <taxon>Eukaryota</taxon>
        <taxon>Metazoa</taxon>
        <taxon>Ecdysozoa</taxon>
        <taxon>Arthropoda</taxon>
        <taxon>Hexapoda</taxon>
        <taxon>Insecta</taxon>
        <taxon>Pterygota</taxon>
        <taxon>Neoptera</taxon>
        <taxon>Paraneoptera</taxon>
        <taxon>Hemiptera</taxon>
        <taxon>Heteroptera</taxon>
        <taxon>Panheteroptera</taxon>
        <taxon>Cimicomorpha</taxon>
        <taxon>Miridae</taxon>
        <taxon>Mirini</taxon>
        <taxon>Lygus</taxon>
    </lineage>
</organism>
<sequence length="322" mass="36078">MTSKSFVASNALACKADSKSKSNISYPECLVCNRGSHSVLSCEKFHAYTVAQSLQYLKNWSGCSNCLSHLHSTLDCKSQWTCRFCKQKHHVMLHRTQLDLSSNPTLSAVLESSSEEVTSVILGTAVVQIKDIRGQFQDVRLVLDCGSQHSFITQRCVRRLGLDVSKFSKRISGIGETAFEGAKGQTACTIRPRDKMSPNISINAVVIRNITSFLPSNPFPQHLIKTFSHFELADPKFWVSSPVDILLGAEVFDQIWTKPAMKFGPDTPSLFPSIFGNVVMGNYTRAHRHTILQRSLRFLSLMTSLIIFVDFGKLRKSFKFLF</sequence>
<reference evidence="1" key="2">
    <citation type="submission" date="2014-07" db="EMBL/GenBank/DDBJ databases">
        <authorList>
            <person name="Hull J."/>
        </authorList>
    </citation>
    <scope>NUCLEOTIDE SEQUENCE</scope>
</reference>
<evidence type="ECO:0000313" key="1">
    <source>
        <dbReference type="EMBL" id="JAG36900.1"/>
    </source>
</evidence>
<name>A0A0A9Z510_LYGHE</name>
<accession>A0A0A9Z510</accession>
<dbReference type="PANTHER" id="PTHR47331">
    <property type="entry name" value="PHD-TYPE DOMAIN-CONTAINING PROTEIN"/>
    <property type="match status" value="1"/>
</dbReference>
<protein>
    <submittedName>
        <fullName evidence="1">Uncharacterized protein</fullName>
    </submittedName>
</protein>
<dbReference type="EMBL" id="GBRD01002221">
    <property type="protein sequence ID" value="JAG63600.1"/>
    <property type="molecule type" value="Transcribed_RNA"/>
</dbReference>
<dbReference type="EMBL" id="GBHO01006704">
    <property type="protein sequence ID" value="JAG36900.1"/>
    <property type="molecule type" value="Transcribed_RNA"/>
</dbReference>
<dbReference type="InterPro" id="IPR021109">
    <property type="entry name" value="Peptidase_aspartic_dom_sf"/>
</dbReference>
<evidence type="ECO:0000313" key="2">
    <source>
        <dbReference type="EMBL" id="JAG63600.1"/>
    </source>
</evidence>
<reference evidence="1" key="1">
    <citation type="journal article" date="2014" name="PLoS ONE">
        <title>Transcriptome-Based Identification of ABC Transporters in the Western Tarnished Plant Bug Lygus hesperus.</title>
        <authorList>
            <person name="Hull J.J."/>
            <person name="Chaney K."/>
            <person name="Geib S.M."/>
            <person name="Fabrick J.A."/>
            <person name="Brent C.S."/>
            <person name="Walsh D."/>
            <person name="Lavine L.C."/>
        </authorList>
    </citation>
    <scope>NUCLEOTIDE SEQUENCE</scope>
</reference>
<proteinExistence type="predicted"/>
<reference evidence="2" key="3">
    <citation type="submission" date="2014-09" db="EMBL/GenBank/DDBJ databases">
        <authorList>
            <person name="Magalhaes I.L.F."/>
            <person name="Oliveira U."/>
            <person name="Santos F.R."/>
            <person name="Vidigal T.H.D.A."/>
            <person name="Brescovit A.D."/>
            <person name="Santos A.J."/>
        </authorList>
    </citation>
    <scope>NUCLEOTIDE SEQUENCE</scope>
</reference>
<gene>
    <name evidence="1" type="ORF">CM83_99184</name>
</gene>
<dbReference type="PANTHER" id="PTHR47331:SF5">
    <property type="entry name" value="RIBONUCLEASE H"/>
    <property type="match status" value="1"/>
</dbReference>
<dbReference type="Gene3D" id="2.40.70.10">
    <property type="entry name" value="Acid Proteases"/>
    <property type="match status" value="1"/>
</dbReference>
<dbReference type="AlphaFoldDB" id="A0A0A9Z510"/>